<dbReference type="Pfam" id="PF00685">
    <property type="entry name" value="Sulfotransfer_1"/>
    <property type="match status" value="1"/>
</dbReference>
<gene>
    <name evidence="4" type="ORF">CUNI_LOCUS2489</name>
</gene>
<dbReference type="PANTHER" id="PTHR11783">
    <property type="entry name" value="SULFOTRANSFERASE SULT"/>
    <property type="match status" value="1"/>
</dbReference>
<proteinExistence type="inferred from homology"/>
<dbReference type="InterPro" id="IPR027417">
    <property type="entry name" value="P-loop_NTPase"/>
</dbReference>
<reference evidence="4" key="1">
    <citation type="submission" date="2021-04" db="EMBL/GenBank/DDBJ databases">
        <authorList>
            <consortium name="Molecular Ecology Group"/>
        </authorList>
    </citation>
    <scope>NUCLEOTIDE SEQUENCE</scope>
</reference>
<evidence type="ECO:0000259" key="3">
    <source>
        <dbReference type="Pfam" id="PF00685"/>
    </source>
</evidence>
<dbReference type="Proteomes" id="UP000678393">
    <property type="component" value="Unassembled WGS sequence"/>
</dbReference>
<evidence type="ECO:0000256" key="1">
    <source>
        <dbReference type="ARBA" id="ARBA00005771"/>
    </source>
</evidence>
<name>A0A8S3YNS1_9EUPU</name>
<keyword evidence="5" id="KW-1185">Reference proteome</keyword>
<feature type="domain" description="Sulfotransferase" evidence="3">
    <location>
        <begin position="45"/>
        <end position="281"/>
    </location>
</feature>
<accession>A0A8S3YNS1</accession>
<evidence type="ECO:0000313" key="5">
    <source>
        <dbReference type="Proteomes" id="UP000678393"/>
    </source>
</evidence>
<dbReference type="InterPro" id="IPR000863">
    <property type="entry name" value="Sulfotransferase_dom"/>
</dbReference>
<protein>
    <recommendedName>
        <fullName evidence="3">Sulfotransferase domain-containing protein</fullName>
    </recommendedName>
</protein>
<dbReference type="Gene3D" id="3.40.50.300">
    <property type="entry name" value="P-loop containing nucleotide triphosphate hydrolases"/>
    <property type="match status" value="1"/>
</dbReference>
<sequence>MMPIEKVADENGDTLTLLFCNGMYWAPVFNEQAIENMRDLPLRTDDILLCSYPKSGCHWVWEIVRILLAGQISHGEVVHKESFMLEWNPHDVLASLPSPRVLNTHTPFELMPRDLLVKKPKVVFYYRNFKDLAVSFYYHHTGIPPFEYNGSFDAHTKLLVKGTIDHGSPFDYIRGWEKGISENPDLSVFVGSYEDLKENSLAEVRRLSEFLGRDYSDEFLQQVCDFTSFESMKKLKADLTFKTKEGESVMYRKGQVGDWKNHFTVALNEWFDEIIQRENADSKLKFRYTL</sequence>
<organism evidence="4 5">
    <name type="scientific">Candidula unifasciata</name>
    <dbReference type="NCBI Taxonomy" id="100452"/>
    <lineage>
        <taxon>Eukaryota</taxon>
        <taxon>Metazoa</taxon>
        <taxon>Spiralia</taxon>
        <taxon>Lophotrochozoa</taxon>
        <taxon>Mollusca</taxon>
        <taxon>Gastropoda</taxon>
        <taxon>Heterobranchia</taxon>
        <taxon>Euthyneura</taxon>
        <taxon>Panpulmonata</taxon>
        <taxon>Eupulmonata</taxon>
        <taxon>Stylommatophora</taxon>
        <taxon>Helicina</taxon>
        <taxon>Helicoidea</taxon>
        <taxon>Geomitridae</taxon>
        <taxon>Candidula</taxon>
    </lineage>
</organism>
<dbReference type="OrthoDB" id="205623at2759"/>
<dbReference type="AlphaFoldDB" id="A0A8S3YNS1"/>
<comment type="similarity">
    <text evidence="1">Belongs to the sulfotransferase 1 family.</text>
</comment>
<dbReference type="SUPFAM" id="SSF52540">
    <property type="entry name" value="P-loop containing nucleoside triphosphate hydrolases"/>
    <property type="match status" value="1"/>
</dbReference>
<dbReference type="GO" id="GO:0008146">
    <property type="term" value="F:sulfotransferase activity"/>
    <property type="evidence" value="ECO:0007669"/>
    <property type="project" value="InterPro"/>
</dbReference>
<dbReference type="EMBL" id="CAJHNH020000324">
    <property type="protein sequence ID" value="CAG5116931.1"/>
    <property type="molecule type" value="Genomic_DNA"/>
</dbReference>
<evidence type="ECO:0000256" key="2">
    <source>
        <dbReference type="ARBA" id="ARBA00022679"/>
    </source>
</evidence>
<evidence type="ECO:0000313" key="4">
    <source>
        <dbReference type="EMBL" id="CAG5116931.1"/>
    </source>
</evidence>
<comment type="caution">
    <text evidence="4">The sequence shown here is derived from an EMBL/GenBank/DDBJ whole genome shotgun (WGS) entry which is preliminary data.</text>
</comment>
<keyword evidence="2" id="KW-0808">Transferase</keyword>